<feature type="domain" description="Fibronectin type-III" evidence="2">
    <location>
        <begin position="332"/>
        <end position="436"/>
    </location>
</feature>
<reference evidence="4" key="1">
    <citation type="submission" date="2017-09" db="EMBL/GenBank/DDBJ databases">
        <title>Depth-based differentiation of microbial function through sediment-hosted aquifers and enrichment of novel symbionts in the deep terrestrial subsurface.</title>
        <authorList>
            <person name="Probst A.J."/>
            <person name="Ladd B."/>
            <person name="Jarett J.K."/>
            <person name="Geller-Mcgrath D.E."/>
            <person name="Sieber C.M.K."/>
            <person name="Emerson J.B."/>
            <person name="Anantharaman K."/>
            <person name="Thomas B.C."/>
            <person name="Malmstrom R."/>
            <person name="Stieglmeier M."/>
            <person name="Klingl A."/>
            <person name="Woyke T."/>
            <person name="Ryan C.M."/>
            <person name="Banfield J.F."/>
        </authorList>
    </citation>
    <scope>NUCLEOTIDE SEQUENCE [LARGE SCALE GENOMIC DNA]</scope>
</reference>
<dbReference type="PROSITE" id="PS50853">
    <property type="entry name" value="FN3"/>
    <property type="match status" value="2"/>
</dbReference>
<sequence>MVKKIFQIMGIGVLVFFCSLFGGKQQPLYAQHNVSCNSAYYHTGNAYNVKVPGTSGTAQLRMTLLYGYGNVRINIKNGSTVLDTLNYSITTPKVTTFVDTRNVPAGSTITYEFLYVVNGKIIAPARWMPDNVVPNQATCGTGCQLPTGGWLAILPLSSMLSLATEGGFTYTDLSQSYTLFLMDQRTKNTVDTAAVCVNDQADKPGTVSDDDFNDAALIWTVKTVAEQHAPTVLTVNPATVIATNYAIVSGNVTSDGGSAITERGIVYSKTNATPTVADTKGVADTVATGEYRVSIENLTANTKYYARAYAKNAIGLSYGNVIEFTTKVTVTAPTVLTINPATAITINSATISGNVTSDGGSSITERGIVYSKTNATPTVADSKGTSAGNAGIFEVSLTALTSNTKYYARAYAKNSVGTSYGVVIDFTTTTQATAPTVLTISPATAITLTSAKVSGNVTSDGGSAITERGIVYSKTNAIPTIADSKVVKTGTTGVFEAALTGLTSSTKYYARAYAKNAIGISYGEVINFTAIEHTPTDTGFADDALLYIGGALYVVGVVTFMGARVLGTKKHTK</sequence>
<protein>
    <recommendedName>
        <fullName evidence="2">Fibronectin type-III domain-containing protein</fullName>
    </recommendedName>
</protein>
<organism evidence="3 4">
    <name type="scientific">Candidatus Dojkabacteria bacterium CG_4_10_14_0_2_um_filter_Dojkabacteria_WS6_41_15</name>
    <dbReference type="NCBI Taxonomy" id="2014249"/>
    <lineage>
        <taxon>Bacteria</taxon>
        <taxon>Candidatus Dojkabacteria</taxon>
    </lineage>
</organism>
<dbReference type="AlphaFoldDB" id="A0A2M7W2P0"/>
<name>A0A2M7W2P0_9BACT</name>
<dbReference type="EMBL" id="PFQB01000025">
    <property type="protein sequence ID" value="PJA15130.1"/>
    <property type="molecule type" value="Genomic_DNA"/>
</dbReference>
<evidence type="ECO:0000256" key="1">
    <source>
        <dbReference type="SAM" id="Phobius"/>
    </source>
</evidence>
<keyword evidence="1" id="KW-0472">Membrane</keyword>
<keyword evidence="1" id="KW-1133">Transmembrane helix</keyword>
<accession>A0A2M7W2P0</accession>
<keyword evidence="1" id="KW-0812">Transmembrane</keyword>
<comment type="caution">
    <text evidence="3">The sequence shown here is derived from an EMBL/GenBank/DDBJ whole genome shotgun (WGS) entry which is preliminary data.</text>
</comment>
<proteinExistence type="predicted"/>
<dbReference type="Gene3D" id="2.60.40.10">
    <property type="entry name" value="Immunoglobulins"/>
    <property type="match status" value="3"/>
</dbReference>
<dbReference type="SMART" id="SM00060">
    <property type="entry name" value="FN3"/>
    <property type="match status" value="3"/>
</dbReference>
<dbReference type="InterPro" id="IPR036116">
    <property type="entry name" value="FN3_sf"/>
</dbReference>
<evidence type="ECO:0000259" key="2">
    <source>
        <dbReference type="PROSITE" id="PS50853"/>
    </source>
</evidence>
<feature type="transmembrane region" description="Helical" evidence="1">
    <location>
        <begin position="544"/>
        <end position="567"/>
    </location>
</feature>
<dbReference type="SUPFAM" id="SSF49265">
    <property type="entry name" value="Fibronectin type III"/>
    <property type="match status" value="2"/>
</dbReference>
<gene>
    <name evidence="3" type="ORF">COX64_01160</name>
</gene>
<dbReference type="InterPro" id="IPR003961">
    <property type="entry name" value="FN3_dom"/>
</dbReference>
<evidence type="ECO:0000313" key="3">
    <source>
        <dbReference type="EMBL" id="PJA15130.1"/>
    </source>
</evidence>
<evidence type="ECO:0000313" key="4">
    <source>
        <dbReference type="Proteomes" id="UP000228952"/>
    </source>
</evidence>
<dbReference type="Proteomes" id="UP000228952">
    <property type="component" value="Unassembled WGS sequence"/>
</dbReference>
<dbReference type="InterPro" id="IPR013783">
    <property type="entry name" value="Ig-like_fold"/>
</dbReference>
<feature type="domain" description="Fibronectin type-III" evidence="2">
    <location>
        <begin position="229"/>
        <end position="329"/>
    </location>
</feature>